<dbReference type="Pfam" id="PF00149">
    <property type="entry name" value="Metallophos"/>
    <property type="match status" value="1"/>
</dbReference>
<dbReference type="PANTHER" id="PTHR31302:SF0">
    <property type="entry name" value="TRANSMEMBRANE PROTEIN WITH METALLOPHOSPHOESTERASE DOMAIN"/>
    <property type="match status" value="1"/>
</dbReference>
<feature type="domain" description="Calcineurin-like phosphoesterase" evidence="2">
    <location>
        <begin position="101"/>
        <end position="270"/>
    </location>
</feature>
<keyword evidence="1" id="KW-0472">Membrane</keyword>
<keyword evidence="1" id="KW-1133">Transmembrane helix</keyword>
<sequence>MVKVLSAAAAGGCIYFAWPAYGWGGVAILHLIAISLFLELVNFIIKKTHGSRRKWETVYKSGILVFVIMALIFTYGYYNMHQIRKTGYRITSSKFQEGETLKIALMSDIHLGVTMQAQDLKNWCKKIQRQDPDIILLAGDIFDENTKREEMEQAAKVLGNMKSTYGVFYVYGNHDSNQYVEKPEYRSEDMRQALKEADIHVLEDEAVLAGDDICVIGRKDAGDKDRKSLKEIMKDVPDDKFYLLMDHQPGDLKENNRQGIDLQLSGHTHAGQIWPTGQLMELMGVNEINYGYRKTGNLQTIVTSGMAGWGYPIRTGGHCEYVMIEVTAP</sequence>
<dbReference type="Proteomes" id="UP000298653">
    <property type="component" value="Chromosome"/>
</dbReference>
<evidence type="ECO:0000259" key="2">
    <source>
        <dbReference type="Pfam" id="PF00149"/>
    </source>
</evidence>
<evidence type="ECO:0000313" key="3">
    <source>
        <dbReference type="EMBL" id="QCP33983.1"/>
    </source>
</evidence>
<keyword evidence="1" id="KW-0812">Transmembrane</keyword>
<dbReference type="InterPro" id="IPR051158">
    <property type="entry name" value="Metallophosphoesterase_sf"/>
</dbReference>
<dbReference type="InterPro" id="IPR029052">
    <property type="entry name" value="Metallo-depent_PP-like"/>
</dbReference>
<organism evidence="3 4">
    <name type="scientific">Anaerostipes rhamnosivorans</name>
    <dbReference type="NCBI Taxonomy" id="1229621"/>
    <lineage>
        <taxon>Bacteria</taxon>
        <taxon>Bacillati</taxon>
        <taxon>Bacillota</taxon>
        <taxon>Clostridia</taxon>
        <taxon>Lachnospirales</taxon>
        <taxon>Lachnospiraceae</taxon>
        <taxon>Anaerostipes</taxon>
    </lineage>
</organism>
<dbReference type="AlphaFoldDB" id="A0A4P8IDY0"/>
<evidence type="ECO:0000256" key="1">
    <source>
        <dbReference type="SAM" id="Phobius"/>
    </source>
</evidence>
<keyword evidence="4" id="KW-1185">Reference proteome</keyword>
<dbReference type="GO" id="GO:0016787">
    <property type="term" value="F:hydrolase activity"/>
    <property type="evidence" value="ECO:0007669"/>
    <property type="project" value="UniProtKB-KW"/>
</dbReference>
<proteinExistence type="predicted"/>
<dbReference type="PANTHER" id="PTHR31302">
    <property type="entry name" value="TRANSMEMBRANE PROTEIN WITH METALLOPHOSPHOESTERASE DOMAIN-RELATED"/>
    <property type="match status" value="1"/>
</dbReference>
<protein>
    <submittedName>
        <fullName evidence="3">Phosphoesterase</fullName>
        <ecNumber evidence="3">3.1.-.-</ecNumber>
    </submittedName>
</protein>
<dbReference type="EC" id="3.1.-.-" evidence="3"/>
<dbReference type="CDD" id="cd07385">
    <property type="entry name" value="MPP_YkuE_C"/>
    <property type="match status" value="1"/>
</dbReference>
<gene>
    <name evidence="3" type="ORF">AR1Y2_0529</name>
</gene>
<accession>A0A4P8IDY0</accession>
<dbReference type="Gene3D" id="3.60.21.10">
    <property type="match status" value="1"/>
</dbReference>
<evidence type="ECO:0000313" key="4">
    <source>
        <dbReference type="Proteomes" id="UP000298653"/>
    </source>
</evidence>
<feature type="transmembrane region" description="Helical" evidence="1">
    <location>
        <begin position="57"/>
        <end position="78"/>
    </location>
</feature>
<dbReference type="InterPro" id="IPR004843">
    <property type="entry name" value="Calcineurin-like_PHP"/>
</dbReference>
<name>A0A4P8IDY0_9FIRM</name>
<reference evidence="3 4" key="1">
    <citation type="submission" date="2019-05" db="EMBL/GenBank/DDBJ databases">
        <title>Complete genome sequencing of Anaerostipes rhamnosivorans.</title>
        <authorList>
            <person name="Bui T.P.N."/>
            <person name="de Vos W.M."/>
        </authorList>
    </citation>
    <scope>NUCLEOTIDE SEQUENCE [LARGE SCALE GENOMIC DNA]</scope>
    <source>
        <strain evidence="3 4">1y2</strain>
    </source>
</reference>
<dbReference type="EMBL" id="CP040058">
    <property type="protein sequence ID" value="QCP33983.1"/>
    <property type="molecule type" value="Genomic_DNA"/>
</dbReference>
<feature type="transmembrane region" description="Helical" evidence="1">
    <location>
        <begin position="20"/>
        <end position="45"/>
    </location>
</feature>
<dbReference type="KEGG" id="arf:AR1Y2_0529"/>
<dbReference type="SUPFAM" id="SSF56300">
    <property type="entry name" value="Metallo-dependent phosphatases"/>
    <property type="match status" value="1"/>
</dbReference>
<keyword evidence="3" id="KW-0378">Hydrolase</keyword>